<dbReference type="AlphaFoldDB" id="A0A2G8SCH7"/>
<feature type="compositionally biased region" description="Polar residues" evidence="5">
    <location>
        <begin position="115"/>
        <end position="128"/>
    </location>
</feature>
<evidence type="ECO:0000256" key="4">
    <source>
        <dbReference type="PROSITE-ProRule" id="PRU00175"/>
    </source>
</evidence>
<dbReference type="GO" id="GO:0016567">
    <property type="term" value="P:protein ubiquitination"/>
    <property type="evidence" value="ECO:0007669"/>
    <property type="project" value="TreeGrafter"/>
</dbReference>
<dbReference type="SMART" id="SM00184">
    <property type="entry name" value="RING"/>
    <property type="match status" value="1"/>
</dbReference>
<evidence type="ECO:0000256" key="3">
    <source>
        <dbReference type="ARBA" id="ARBA00022833"/>
    </source>
</evidence>
<dbReference type="PROSITE" id="PS50089">
    <property type="entry name" value="ZF_RING_2"/>
    <property type="match status" value="1"/>
</dbReference>
<gene>
    <name evidence="7" type="ORF">GSI_06177</name>
</gene>
<dbReference type="EMBL" id="AYKW01000012">
    <property type="protein sequence ID" value="PIL31475.1"/>
    <property type="molecule type" value="Genomic_DNA"/>
</dbReference>
<keyword evidence="8" id="KW-1185">Reference proteome</keyword>
<accession>A0A2G8SCH7</accession>
<comment type="caution">
    <text evidence="7">The sequence shown here is derived from an EMBL/GenBank/DDBJ whole genome shotgun (WGS) entry which is preliminary data.</text>
</comment>
<dbReference type="Proteomes" id="UP000230002">
    <property type="component" value="Unassembled WGS sequence"/>
</dbReference>
<proteinExistence type="predicted"/>
<protein>
    <recommendedName>
        <fullName evidence="6">RING-type domain-containing protein</fullName>
    </recommendedName>
</protein>
<feature type="region of interest" description="Disordered" evidence="5">
    <location>
        <begin position="78"/>
        <end position="164"/>
    </location>
</feature>
<evidence type="ECO:0000256" key="1">
    <source>
        <dbReference type="ARBA" id="ARBA00022723"/>
    </source>
</evidence>
<dbReference type="PANTHER" id="PTHR15710:SF243">
    <property type="entry name" value="E3 UBIQUITIN-PROTEIN LIGASE PRAJA-2 ISOFORM X1"/>
    <property type="match status" value="1"/>
</dbReference>
<dbReference type="CDD" id="cd16454">
    <property type="entry name" value="RING-H2_PA-TM-RING"/>
    <property type="match status" value="1"/>
</dbReference>
<dbReference type="InterPro" id="IPR001841">
    <property type="entry name" value="Znf_RING"/>
</dbReference>
<feature type="domain" description="RING-type" evidence="6">
    <location>
        <begin position="282"/>
        <end position="329"/>
    </location>
</feature>
<organism evidence="7 8">
    <name type="scientific">Ganoderma sinense ZZ0214-1</name>
    <dbReference type="NCBI Taxonomy" id="1077348"/>
    <lineage>
        <taxon>Eukaryota</taxon>
        <taxon>Fungi</taxon>
        <taxon>Dikarya</taxon>
        <taxon>Basidiomycota</taxon>
        <taxon>Agaricomycotina</taxon>
        <taxon>Agaricomycetes</taxon>
        <taxon>Polyporales</taxon>
        <taxon>Polyporaceae</taxon>
        <taxon>Ganoderma</taxon>
    </lineage>
</organism>
<evidence type="ECO:0000313" key="7">
    <source>
        <dbReference type="EMBL" id="PIL31475.1"/>
    </source>
</evidence>
<keyword evidence="2 4" id="KW-0863">Zinc-finger</keyword>
<keyword evidence="3" id="KW-0862">Zinc</keyword>
<evidence type="ECO:0000256" key="5">
    <source>
        <dbReference type="SAM" id="MobiDB-lite"/>
    </source>
</evidence>
<dbReference type="GO" id="GO:0061630">
    <property type="term" value="F:ubiquitin protein ligase activity"/>
    <property type="evidence" value="ECO:0007669"/>
    <property type="project" value="TreeGrafter"/>
</dbReference>
<dbReference type="GO" id="GO:0005737">
    <property type="term" value="C:cytoplasm"/>
    <property type="evidence" value="ECO:0007669"/>
    <property type="project" value="TreeGrafter"/>
</dbReference>
<sequence length="363" mass="40462">MSSREPLWYCHECHSEMRPLMVPDPHCASCNGTFVERIENPTDDPRDFQMTDPAHWEDGPIPADMDAFFRLAGLRSILRGPNSPPPTATSSSYPTARPTSPGSRRSSGDRPRSPNEPQTFTTGRNNDFTIRIERSGPQGSLRTVVLGRPPNSGGGTDEVPRLSQFAPPRNADGTQQDRPNITGPMLAQYLLGFMGPGHGVDPLQELLGGMLGPPGRGVPRGGGPEDGRWGDYVFNQQALDQIITQIMENSNAHQPVPATEEAMAKLSRDVLEIDSPLLEKDCAVCKEQFKLETEDPDEQVVVTLPCQHPFHEPCIIPWLKTSGTCPVCRFEQWFECRQPKPEKVLDWRFIRKRQSEHLTNPPR</sequence>
<dbReference type="STRING" id="1077348.A0A2G8SCH7"/>
<dbReference type="Gene3D" id="3.30.40.10">
    <property type="entry name" value="Zinc/RING finger domain, C3HC4 (zinc finger)"/>
    <property type="match status" value="1"/>
</dbReference>
<dbReference type="SUPFAM" id="SSF57850">
    <property type="entry name" value="RING/U-box"/>
    <property type="match status" value="1"/>
</dbReference>
<evidence type="ECO:0000256" key="2">
    <source>
        <dbReference type="ARBA" id="ARBA00022771"/>
    </source>
</evidence>
<keyword evidence="1" id="KW-0479">Metal-binding</keyword>
<feature type="compositionally biased region" description="Low complexity" evidence="5">
    <location>
        <begin position="88"/>
        <end position="105"/>
    </location>
</feature>
<dbReference type="GO" id="GO:0008270">
    <property type="term" value="F:zinc ion binding"/>
    <property type="evidence" value="ECO:0007669"/>
    <property type="project" value="UniProtKB-KW"/>
</dbReference>
<reference evidence="7 8" key="1">
    <citation type="journal article" date="2015" name="Sci. Rep.">
        <title>Chromosome-level genome map provides insights into diverse defense mechanisms in the medicinal fungus Ganoderma sinense.</title>
        <authorList>
            <person name="Zhu Y."/>
            <person name="Xu J."/>
            <person name="Sun C."/>
            <person name="Zhou S."/>
            <person name="Xu H."/>
            <person name="Nelson D.R."/>
            <person name="Qian J."/>
            <person name="Song J."/>
            <person name="Luo H."/>
            <person name="Xiang L."/>
            <person name="Li Y."/>
            <person name="Xu Z."/>
            <person name="Ji A."/>
            <person name="Wang L."/>
            <person name="Lu S."/>
            <person name="Hayward A."/>
            <person name="Sun W."/>
            <person name="Li X."/>
            <person name="Schwartz D.C."/>
            <person name="Wang Y."/>
            <person name="Chen S."/>
        </authorList>
    </citation>
    <scope>NUCLEOTIDE SEQUENCE [LARGE SCALE GENOMIC DNA]</scope>
    <source>
        <strain evidence="7 8">ZZ0214-1</strain>
    </source>
</reference>
<dbReference type="PANTHER" id="PTHR15710">
    <property type="entry name" value="E3 UBIQUITIN-PROTEIN LIGASE PRAJA"/>
    <property type="match status" value="1"/>
</dbReference>
<dbReference type="InterPro" id="IPR013083">
    <property type="entry name" value="Znf_RING/FYVE/PHD"/>
</dbReference>
<dbReference type="Pfam" id="PF13639">
    <property type="entry name" value="zf-RING_2"/>
    <property type="match status" value="1"/>
</dbReference>
<dbReference type="OrthoDB" id="8062037at2759"/>
<evidence type="ECO:0000313" key="8">
    <source>
        <dbReference type="Proteomes" id="UP000230002"/>
    </source>
</evidence>
<evidence type="ECO:0000259" key="6">
    <source>
        <dbReference type="PROSITE" id="PS50089"/>
    </source>
</evidence>
<name>A0A2G8SCH7_9APHY</name>